<evidence type="ECO:0000256" key="1">
    <source>
        <dbReference type="SAM" id="Phobius"/>
    </source>
</evidence>
<organism evidence="3 4">
    <name type="scientific">Flavobacterium reichenbachii</name>
    <dbReference type="NCBI Taxonomy" id="362418"/>
    <lineage>
        <taxon>Bacteria</taxon>
        <taxon>Pseudomonadati</taxon>
        <taxon>Bacteroidota</taxon>
        <taxon>Flavobacteriia</taxon>
        <taxon>Flavobacteriales</taxon>
        <taxon>Flavobacteriaceae</taxon>
        <taxon>Flavobacterium</taxon>
    </lineage>
</organism>
<sequence>MIENIQNYWKKIQRAKRIKRFKKKIPPYLQKDFEVELNYKLWTTKGARFAASHRNETLHRLSGQSVGYISAYLIIIGLVNVYDLKFWMFSLSDSQVNFASMAFSVMVLLFSQLESAENFILKSDRYHNCALDISELYNQLRYTKTYQNNNPNKASILQKISDDYDKVLKRNENHKPIDYKKMQMFKPEYFELTFFDRWSIRIEYYWRVHFKYHLFMYGPILIFLGVNLYMILTSSKK</sequence>
<keyword evidence="1" id="KW-1133">Transmembrane helix</keyword>
<name>A0A085ZFS1_9FLAO</name>
<evidence type="ECO:0000313" key="4">
    <source>
        <dbReference type="Proteomes" id="UP000028715"/>
    </source>
</evidence>
<dbReference type="EMBL" id="JPRL01000002">
    <property type="protein sequence ID" value="KFF03285.1"/>
    <property type="molecule type" value="Genomic_DNA"/>
</dbReference>
<proteinExistence type="predicted"/>
<feature type="transmembrane region" description="Helical" evidence="1">
    <location>
        <begin position="96"/>
        <end position="113"/>
    </location>
</feature>
<dbReference type="NCBIfam" id="NF033631">
    <property type="entry name" value="SLATT_5"/>
    <property type="match status" value="1"/>
</dbReference>
<keyword evidence="1" id="KW-0472">Membrane</keyword>
<dbReference type="RefSeq" id="WP_035688696.1">
    <property type="nucleotide sequence ID" value="NZ_JPRL01000002.1"/>
</dbReference>
<protein>
    <recommendedName>
        <fullName evidence="2">SMODS and SLOG-associating 2TM effector domain-containing protein</fullName>
    </recommendedName>
</protein>
<comment type="caution">
    <text evidence="3">The sequence shown here is derived from an EMBL/GenBank/DDBJ whole genome shotgun (WGS) entry which is preliminary data.</text>
</comment>
<dbReference type="InterPro" id="IPR041115">
    <property type="entry name" value="SLATT_5"/>
</dbReference>
<keyword evidence="4" id="KW-1185">Reference proteome</keyword>
<reference evidence="3 4" key="1">
    <citation type="submission" date="2014-07" db="EMBL/GenBank/DDBJ databases">
        <title>Genome of Flavobacterium reichenbachii LMG 25512.</title>
        <authorList>
            <person name="Stropko S.J."/>
            <person name="Pipes S.E."/>
            <person name="Newman J.D."/>
        </authorList>
    </citation>
    <scope>NUCLEOTIDE SEQUENCE [LARGE SCALE GENOMIC DNA]</scope>
    <source>
        <strain evidence="3 4">LMG 25512</strain>
    </source>
</reference>
<dbReference type="OrthoDB" id="7069355at2"/>
<dbReference type="Proteomes" id="UP000028715">
    <property type="component" value="Unassembled WGS sequence"/>
</dbReference>
<gene>
    <name evidence="3" type="ORF">IW19_20535</name>
</gene>
<keyword evidence="1" id="KW-0812">Transmembrane</keyword>
<dbReference type="eggNOG" id="ENOG5032CQT">
    <property type="taxonomic scope" value="Bacteria"/>
</dbReference>
<feature type="transmembrane region" description="Helical" evidence="1">
    <location>
        <begin position="214"/>
        <end position="232"/>
    </location>
</feature>
<feature type="domain" description="SMODS and SLOG-associating 2TM effector" evidence="2">
    <location>
        <begin position="32"/>
        <end position="224"/>
    </location>
</feature>
<dbReference type="AlphaFoldDB" id="A0A085ZFS1"/>
<accession>A0A085ZFS1</accession>
<evidence type="ECO:0000313" key="3">
    <source>
        <dbReference type="EMBL" id="KFF03285.1"/>
    </source>
</evidence>
<dbReference type="Pfam" id="PF18160">
    <property type="entry name" value="SLATT_5"/>
    <property type="match status" value="1"/>
</dbReference>
<feature type="transmembrane region" description="Helical" evidence="1">
    <location>
        <begin position="65"/>
        <end position="84"/>
    </location>
</feature>
<evidence type="ECO:0000259" key="2">
    <source>
        <dbReference type="Pfam" id="PF18160"/>
    </source>
</evidence>